<keyword evidence="3" id="KW-1185">Reference proteome</keyword>
<dbReference type="Pfam" id="PF06985">
    <property type="entry name" value="HET"/>
    <property type="match status" value="1"/>
</dbReference>
<dbReference type="AlphaFoldDB" id="A0AAV9G6B6"/>
<evidence type="ECO:0000313" key="2">
    <source>
        <dbReference type="EMBL" id="KAK4443654.1"/>
    </source>
</evidence>
<dbReference type="Proteomes" id="UP001321760">
    <property type="component" value="Unassembled WGS sequence"/>
</dbReference>
<gene>
    <name evidence="2" type="ORF">QBC34DRAFT_443203</name>
</gene>
<dbReference type="PANTHER" id="PTHR33112">
    <property type="entry name" value="DOMAIN PROTEIN, PUTATIVE-RELATED"/>
    <property type="match status" value="1"/>
</dbReference>
<proteinExistence type="predicted"/>
<evidence type="ECO:0000313" key="3">
    <source>
        <dbReference type="Proteomes" id="UP001321760"/>
    </source>
</evidence>
<organism evidence="2 3">
    <name type="scientific">Podospora aff. communis PSN243</name>
    <dbReference type="NCBI Taxonomy" id="3040156"/>
    <lineage>
        <taxon>Eukaryota</taxon>
        <taxon>Fungi</taxon>
        <taxon>Dikarya</taxon>
        <taxon>Ascomycota</taxon>
        <taxon>Pezizomycotina</taxon>
        <taxon>Sordariomycetes</taxon>
        <taxon>Sordariomycetidae</taxon>
        <taxon>Sordariales</taxon>
        <taxon>Podosporaceae</taxon>
        <taxon>Podospora</taxon>
    </lineage>
</organism>
<name>A0AAV9G6B6_9PEZI</name>
<dbReference type="InterPro" id="IPR010730">
    <property type="entry name" value="HET"/>
</dbReference>
<evidence type="ECO:0000259" key="1">
    <source>
        <dbReference type="Pfam" id="PF06985"/>
    </source>
</evidence>
<feature type="domain" description="Heterokaryon incompatibility" evidence="1">
    <location>
        <begin position="213"/>
        <end position="344"/>
    </location>
</feature>
<comment type="caution">
    <text evidence="2">The sequence shown here is derived from an EMBL/GenBank/DDBJ whole genome shotgun (WGS) entry which is preliminary data.</text>
</comment>
<reference evidence="2" key="2">
    <citation type="submission" date="2023-05" db="EMBL/GenBank/DDBJ databases">
        <authorList>
            <consortium name="Lawrence Berkeley National Laboratory"/>
            <person name="Steindorff A."/>
            <person name="Hensen N."/>
            <person name="Bonometti L."/>
            <person name="Westerberg I."/>
            <person name="Brannstrom I.O."/>
            <person name="Guillou S."/>
            <person name="Cros-Aarteil S."/>
            <person name="Calhoun S."/>
            <person name="Haridas S."/>
            <person name="Kuo A."/>
            <person name="Mondo S."/>
            <person name="Pangilinan J."/>
            <person name="Riley R."/>
            <person name="Labutti K."/>
            <person name="Andreopoulos B."/>
            <person name="Lipzen A."/>
            <person name="Chen C."/>
            <person name="Yanf M."/>
            <person name="Daum C."/>
            <person name="Ng V."/>
            <person name="Clum A."/>
            <person name="Ohm R."/>
            <person name="Martin F."/>
            <person name="Silar P."/>
            <person name="Natvig D."/>
            <person name="Lalanne C."/>
            <person name="Gautier V."/>
            <person name="Ament-Velasquez S.L."/>
            <person name="Kruys A."/>
            <person name="Hutchinson M.I."/>
            <person name="Powell A.J."/>
            <person name="Barry K."/>
            <person name="Miller A.N."/>
            <person name="Grigoriev I.V."/>
            <person name="Debuchy R."/>
            <person name="Gladieux P."/>
            <person name="Thoren M.H."/>
            <person name="Johannesson H."/>
        </authorList>
    </citation>
    <scope>NUCLEOTIDE SEQUENCE</scope>
    <source>
        <strain evidence="2">PSN243</strain>
    </source>
</reference>
<protein>
    <recommendedName>
        <fullName evidence="1">Heterokaryon incompatibility domain-containing protein</fullName>
    </recommendedName>
</protein>
<dbReference type="PANTHER" id="PTHR33112:SF16">
    <property type="entry name" value="HETEROKARYON INCOMPATIBILITY DOMAIN-CONTAINING PROTEIN"/>
    <property type="match status" value="1"/>
</dbReference>
<accession>A0AAV9G6B6</accession>
<reference evidence="2" key="1">
    <citation type="journal article" date="2023" name="Mol. Phylogenet. Evol.">
        <title>Genome-scale phylogeny and comparative genomics of the fungal order Sordariales.</title>
        <authorList>
            <person name="Hensen N."/>
            <person name="Bonometti L."/>
            <person name="Westerberg I."/>
            <person name="Brannstrom I.O."/>
            <person name="Guillou S."/>
            <person name="Cros-Aarteil S."/>
            <person name="Calhoun S."/>
            <person name="Haridas S."/>
            <person name="Kuo A."/>
            <person name="Mondo S."/>
            <person name="Pangilinan J."/>
            <person name="Riley R."/>
            <person name="LaButti K."/>
            <person name="Andreopoulos B."/>
            <person name="Lipzen A."/>
            <person name="Chen C."/>
            <person name="Yan M."/>
            <person name="Daum C."/>
            <person name="Ng V."/>
            <person name="Clum A."/>
            <person name="Steindorff A."/>
            <person name="Ohm R.A."/>
            <person name="Martin F."/>
            <person name="Silar P."/>
            <person name="Natvig D.O."/>
            <person name="Lalanne C."/>
            <person name="Gautier V."/>
            <person name="Ament-Velasquez S.L."/>
            <person name="Kruys A."/>
            <person name="Hutchinson M.I."/>
            <person name="Powell A.J."/>
            <person name="Barry K."/>
            <person name="Miller A.N."/>
            <person name="Grigoriev I.V."/>
            <person name="Debuchy R."/>
            <person name="Gladieux P."/>
            <person name="Hiltunen Thoren M."/>
            <person name="Johannesson H."/>
        </authorList>
    </citation>
    <scope>NUCLEOTIDE SEQUENCE</scope>
    <source>
        <strain evidence="2">PSN243</strain>
    </source>
</reference>
<dbReference type="EMBL" id="MU865989">
    <property type="protein sequence ID" value="KAK4443654.1"/>
    <property type="molecule type" value="Genomic_DNA"/>
</dbReference>
<sequence>MLCGLCEELDFDKLHYEWSPSGYAHHSSLEELAACTSCQFCSALHNTIKDGPELGGAAAPENWRHLPLFLRVIPTSDALGSEDDISNLLVFAQRSPEEGGHPVYLVMFGLFLDRTATERKTGERDPTRCKHIQGIKGRPVSAFSNSDECFQLLQMWHRRCLEEEKPHAFSFIPTRTIDVGPPDGTQNPLLVVHDENSTSFPWTLHEWTSAGIPTLLLPPTFRDAVLITRRLGYRHLWIDSLCIIQDSREDWEREALRMGDVYRYGELNISASAARNCHEGIFAKRDSPAYFSSAIRLPFRSAKFEVGLDHREWMYVRPGNWDSFREHITGAESTLASRGWVLQEALLSPRTVHYSRRQMFWECEHGTFAEGRVDALARPSAKAMLLAPAPGLWSHKMILPPTLPEGVPPADGEKERVEVHTSWLQVVENYSARKLTVPTDVLPALAGAASVFQTRLKGSYLAGLFRGYLLEGLMWRTKTGAPAALRPGSKLPSWSWSSIIGGVTFEIAYSSNVLPPVLVGTATARILEARTFLTSGETAPPHHLASVNGGRLLVDGHVLEGAEMVARNYQTYGGLLLEATDDSRTVYRRIGIAMLKVRDDTKYRELSANDEEVIRGWERRSVTML</sequence>